<reference evidence="6 7" key="1">
    <citation type="submission" date="2020-01" db="EMBL/GenBank/DDBJ databases">
        <title>Insect and environment-associated Actinomycetes.</title>
        <authorList>
            <person name="Currrie C."/>
            <person name="Chevrette M."/>
            <person name="Carlson C."/>
            <person name="Stubbendieck R."/>
            <person name="Wendt-Pienkowski E."/>
        </authorList>
    </citation>
    <scope>NUCLEOTIDE SEQUENCE [LARGE SCALE GENOMIC DNA]</scope>
    <source>
        <strain evidence="6 7">SID14163</strain>
    </source>
</reference>
<dbReference type="Proteomes" id="UP000470446">
    <property type="component" value="Unassembled WGS sequence"/>
</dbReference>
<dbReference type="RefSeq" id="WP_164249854.1">
    <property type="nucleotide sequence ID" value="NZ_JAAGMA010000935.1"/>
</dbReference>
<dbReference type="PANTHER" id="PTHR30136">
    <property type="entry name" value="HELIX-TURN-HELIX TRANSCRIPTIONAL REGULATOR, ICLR FAMILY"/>
    <property type="match status" value="1"/>
</dbReference>
<dbReference type="InterPro" id="IPR005471">
    <property type="entry name" value="Tscrpt_reg_IclR_N"/>
</dbReference>
<dbReference type="InterPro" id="IPR036390">
    <property type="entry name" value="WH_DNA-bd_sf"/>
</dbReference>
<dbReference type="Gene3D" id="1.10.10.10">
    <property type="entry name" value="Winged helix-like DNA-binding domain superfamily/Winged helix DNA-binding domain"/>
    <property type="match status" value="1"/>
</dbReference>
<sequence length="255" mass="27666">MRDTTPHPEGQLQSVQNALRILRLLRRQPSFKAAALGEELGLGRSTVHRLLATLESEGFVQRDRVQHKYGAGRELIAIGIAAVGDLDVRRKARSYLDGLAASTGETTHLFILEGANTRIIDSAEGTHTVRVAADTGLLAPAHACAGGKALLAALPPGELHELFKRGLPHVTSETITTWEAFEEEIDAIRSRGYAVNDGEFNEAVAGMAVPVVDRARRLVASLALAMPRQRFSEVRARELASELRTQARLLADTLI</sequence>
<evidence type="ECO:0000256" key="2">
    <source>
        <dbReference type="ARBA" id="ARBA00023125"/>
    </source>
</evidence>
<keyword evidence="1" id="KW-0805">Transcription regulation</keyword>
<organism evidence="6 7">
    <name type="scientific">Streptomyces coelicoflavus</name>
    <dbReference type="NCBI Taxonomy" id="285562"/>
    <lineage>
        <taxon>Bacteria</taxon>
        <taxon>Bacillati</taxon>
        <taxon>Actinomycetota</taxon>
        <taxon>Actinomycetes</taxon>
        <taxon>Kitasatosporales</taxon>
        <taxon>Streptomycetaceae</taxon>
        <taxon>Streptomyces</taxon>
    </lineage>
</organism>
<dbReference type="InterPro" id="IPR050707">
    <property type="entry name" value="HTH_MetabolicPath_Reg"/>
</dbReference>
<dbReference type="GO" id="GO:0003700">
    <property type="term" value="F:DNA-binding transcription factor activity"/>
    <property type="evidence" value="ECO:0007669"/>
    <property type="project" value="TreeGrafter"/>
</dbReference>
<protein>
    <submittedName>
        <fullName evidence="6">IclR family transcriptional regulator</fullName>
    </submittedName>
</protein>
<dbReference type="EMBL" id="JAAGMA010000935">
    <property type="protein sequence ID" value="NEB13936.1"/>
    <property type="molecule type" value="Genomic_DNA"/>
</dbReference>
<dbReference type="SUPFAM" id="SSF55781">
    <property type="entry name" value="GAF domain-like"/>
    <property type="match status" value="1"/>
</dbReference>
<keyword evidence="3" id="KW-0804">Transcription</keyword>
<evidence type="ECO:0000256" key="1">
    <source>
        <dbReference type="ARBA" id="ARBA00023015"/>
    </source>
</evidence>
<comment type="caution">
    <text evidence="6">The sequence shown here is derived from an EMBL/GenBank/DDBJ whole genome shotgun (WGS) entry which is preliminary data.</text>
</comment>
<evidence type="ECO:0000313" key="6">
    <source>
        <dbReference type="EMBL" id="NEB13936.1"/>
    </source>
</evidence>
<evidence type="ECO:0000313" key="7">
    <source>
        <dbReference type="Proteomes" id="UP000470446"/>
    </source>
</evidence>
<dbReference type="InterPro" id="IPR036388">
    <property type="entry name" value="WH-like_DNA-bd_sf"/>
</dbReference>
<dbReference type="AlphaFoldDB" id="A0A7K3PVD0"/>
<dbReference type="PROSITE" id="PS51077">
    <property type="entry name" value="HTH_ICLR"/>
    <property type="match status" value="1"/>
</dbReference>
<dbReference type="GO" id="GO:0045892">
    <property type="term" value="P:negative regulation of DNA-templated transcription"/>
    <property type="evidence" value="ECO:0007669"/>
    <property type="project" value="TreeGrafter"/>
</dbReference>
<proteinExistence type="predicted"/>
<dbReference type="Pfam" id="PF09339">
    <property type="entry name" value="HTH_IclR"/>
    <property type="match status" value="1"/>
</dbReference>
<keyword evidence="2" id="KW-0238">DNA-binding</keyword>
<dbReference type="Pfam" id="PF01614">
    <property type="entry name" value="IclR_C"/>
    <property type="match status" value="1"/>
</dbReference>
<name>A0A7K3PVD0_9ACTN</name>
<evidence type="ECO:0000259" key="4">
    <source>
        <dbReference type="PROSITE" id="PS51077"/>
    </source>
</evidence>
<dbReference type="InterPro" id="IPR014757">
    <property type="entry name" value="Tscrpt_reg_IclR_C"/>
</dbReference>
<dbReference type="SUPFAM" id="SSF46785">
    <property type="entry name" value="Winged helix' DNA-binding domain"/>
    <property type="match status" value="1"/>
</dbReference>
<accession>A0A7K3PVD0</accession>
<dbReference type="Gene3D" id="3.30.450.40">
    <property type="match status" value="1"/>
</dbReference>
<dbReference type="GO" id="GO:0003677">
    <property type="term" value="F:DNA binding"/>
    <property type="evidence" value="ECO:0007669"/>
    <property type="project" value="UniProtKB-KW"/>
</dbReference>
<gene>
    <name evidence="6" type="ORF">G3I32_34755</name>
</gene>
<dbReference type="PANTHER" id="PTHR30136:SF24">
    <property type="entry name" value="HTH-TYPE TRANSCRIPTIONAL REPRESSOR ALLR"/>
    <property type="match status" value="1"/>
</dbReference>
<evidence type="ECO:0000256" key="3">
    <source>
        <dbReference type="ARBA" id="ARBA00023163"/>
    </source>
</evidence>
<feature type="domain" description="IclR-ED" evidence="5">
    <location>
        <begin position="74"/>
        <end position="255"/>
    </location>
</feature>
<feature type="domain" description="HTH iclR-type" evidence="4">
    <location>
        <begin position="12"/>
        <end position="73"/>
    </location>
</feature>
<dbReference type="SMART" id="SM00346">
    <property type="entry name" value="HTH_ICLR"/>
    <property type="match status" value="1"/>
</dbReference>
<dbReference type="InterPro" id="IPR029016">
    <property type="entry name" value="GAF-like_dom_sf"/>
</dbReference>
<dbReference type="PROSITE" id="PS51078">
    <property type="entry name" value="ICLR_ED"/>
    <property type="match status" value="1"/>
</dbReference>
<evidence type="ECO:0000259" key="5">
    <source>
        <dbReference type="PROSITE" id="PS51078"/>
    </source>
</evidence>